<proteinExistence type="predicted"/>
<evidence type="ECO:0000313" key="3">
    <source>
        <dbReference type="Proteomes" id="UP001362999"/>
    </source>
</evidence>
<gene>
    <name evidence="2" type="ORF">R3P38DRAFT_3190889</name>
</gene>
<feature type="compositionally biased region" description="Basic and acidic residues" evidence="1">
    <location>
        <begin position="73"/>
        <end position="90"/>
    </location>
</feature>
<sequence>MTTVPAFAAVQGMRKNCSPSLITPSSLHFPAACCVVLPAFTVVALPVVIVPCSGLAVAAAPPPSAPAVPAPSTKKEKEVSPKDPPAKESAKTPPGAGLPAPLVALLRDAAPFRANEIYSTIPSDPLLPIEEETPAPEWYAILRGRFVGVVDEYLLSDFAITGVARGARKAYDTQANALRAFNKALTWGGVEIL</sequence>
<reference evidence="2 3" key="1">
    <citation type="journal article" date="2024" name="J Genomics">
        <title>Draft genome sequencing and assembly of Favolaschia claudopus CIRM-BRFM 2984 isolated from oak limbs.</title>
        <authorList>
            <person name="Navarro D."/>
            <person name="Drula E."/>
            <person name="Chaduli D."/>
            <person name="Cazenave R."/>
            <person name="Ahrendt S."/>
            <person name="Wang J."/>
            <person name="Lipzen A."/>
            <person name="Daum C."/>
            <person name="Barry K."/>
            <person name="Grigoriev I.V."/>
            <person name="Favel A."/>
            <person name="Rosso M.N."/>
            <person name="Martin F."/>
        </authorList>
    </citation>
    <scope>NUCLEOTIDE SEQUENCE [LARGE SCALE GENOMIC DNA]</scope>
    <source>
        <strain evidence="2 3">CIRM-BRFM 2984</strain>
    </source>
</reference>
<feature type="region of interest" description="Disordered" evidence="1">
    <location>
        <begin position="63"/>
        <end position="96"/>
    </location>
</feature>
<accession>A0AAW0BQQ1</accession>
<evidence type="ECO:0000256" key="1">
    <source>
        <dbReference type="SAM" id="MobiDB-lite"/>
    </source>
</evidence>
<protein>
    <submittedName>
        <fullName evidence="2">Uncharacterized protein</fullName>
    </submittedName>
</protein>
<dbReference type="Proteomes" id="UP001362999">
    <property type="component" value="Unassembled WGS sequence"/>
</dbReference>
<evidence type="ECO:0000313" key="2">
    <source>
        <dbReference type="EMBL" id="KAK7027805.1"/>
    </source>
</evidence>
<organism evidence="2 3">
    <name type="scientific">Favolaschia claudopus</name>
    <dbReference type="NCBI Taxonomy" id="2862362"/>
    <lineage>
        <taxon>Eukaryota</taxon>
        <taxon>Fungi</taxon>
        <taxon>Dikarya</taxon>
        <taxon>Basidiomycota</taxon>
        <taxon>Agaricomycotina</taxon>
        <taxon>Agaricomycetes</taxon>
        <taxon>Agaricomycetidae</taxon>
        <taxon>Agaricales</taxon>
        <taxon>Marasmiineae</taxon>
        <taxon>Mycenaceae</taxon>
        <taxon>Favolaschia</taxon>
    </lineage>
</organism>
<name>A0AAW0BQQ1_9AGAR</name>
<dbReference type="AlphaFoldDB" id="A0AAW0BQQ1"/>
<keyword evidence="3" id="KW-1185">Reference proteome</keyword>
<dbReference type="EMBL" id="JAWWNJ010000029">
    <property type="protein sequence ID" value="KAK7027805.1"/>
    <property type="molecule type" value="Genomic_DNA"/>
</dbReference>
<comment type="caution">
    <text evidence="2">The sequence shown here is derived from an EMBL/GenBank/DDBJ whole genome shotgun (WGS) entry which is preliminary data.</text>
</comment>